<accession>A0A6J8BD17</accession>
<dbReference type="InterPro" id="IPR036770">
    <property type="entry name" value="Ankyrin_rpt-contain_sf"/>
</dbReference>
<dbReference type="OrthoDB" id="6081041at2759"/>
<sequence>MGQKGSSISNKKGNKLEPPVNPQKPPVNPQSSQYEWFKFICDSSEENIFLFLRDNSSIVNTPMRFNLYEDLPSGEMCSCAFYLEQGLLPESMGSTSALRVLGKCIMCGMCPHVIMGLCGETDILKIPSFTETIFEQDVKIKGPIEDRAYGGLYLIHLLVMTGKTEKLNEIMSYFKPTCTGGSIELTMITDVHYFTPCYLTLVHNQTKCLFDLLQYNEKLIEYWHCEKSTENAYHDNPCTLMVACVKMDRHDVLDMLLSRFDRTPSFHTRYLERIYWAEKNTALDYAVEHRKIESMRILTKYNTTVDTHRQNVRTAADVCVINNDMEWMRAFLELKSKKELAVCPIFDLIAKGSLEMITLILQALQKKKTLFGSISSEEINVAGRKGSDLLVDALFLHDAQKVKKLLDYGFNSNTFYNGFSLLCWAQILGLDDISHLLVATNGKCFRDKHSQDCCLFLGVISHPSNTLVHVMSLVEQECDLDYCSLKCTFPLMMAVRYKKFEVFEYLLRQGALSNNPSLFTENYLPFRILRKFIVILIKENGELNLDENLSLLKSRNACNAYRPLLRMVLQTTCTVSFETLKELSSNCKDKKLIEIIYDKVLPPKLMQACRNSLRQHYGQFLWKYIEYIENTIPKRLVRYLQCLDIIEDSYEENENTVEMIGLN</sequence>
<evidence type="ECO:0000313" key="5">
    <source>
        <dbReference type="Proteomes" id="UP000507470"/>
    </source>
</evidence>
<organism evidence="4 5">
    <name type="scientific">Mytilus coruscus</name>
    <name type="common">Sea mussel</name>
    <dbReference type="NCBI Taxonomy" id="42192"/>
    <lineage>
        <taxon>Eukaryota</taxon>
        <taxon>Metazoa</taxon>
        <taxon>Spiralia</taxon>
        <taxon>Lophotrochozoa</taxon>
        <taxon>Mollusca</taxon>
        <taxon>Bivalvia</taxon>
        <taxon>Autobranchia</taxon>
        <taxon>Pteriomorphia</taxon>
        <taxon>Mytilida</taxon>
        <taxon>Mytiloidea</taxon>
        <taxon>Mytilidae</taxon>
        <taxon>Mytilinae</taxon>
        <taxon>Mytilus</taxon>
    </lineage>
</organism>
<evidence type="ECO:0000256" key="3">
    <source>
        <dbReference type="SAM" id="MobiDB-lite"/>
    </source>
</evidence>
<dbReference type="AlphaFoldDB" id="A0A6J8BD17"/>
<dbReference type="InterPro" id="IPR002110">
    <property type="entry name" value="Ankyrin_rpt"/>
</dbReference>
<dbReference type="SMART" id="SM00248">
    <property type="entry name" value="ANK"/>
    <property type="match status" value="6"/>
</dbReference>
<feature type="region of interest" description="Disordered" evidence="3">
    <location>
        <begin position="1"/>
        <end position="29"/>
    </location>
</feature>
<feature type="compositionally biased region" description="Pro residues" evidence="3">
    <location>
        <begin position="19"/>
        <end position="28"/>
    </location>
</feature>
<dbReference type="Gene3D" id="1.25.40.20">
    <property type="entry name" value="Ankyrin repeat-containing domain"/>
    <property type="match status" value="2"/>
</dbReference>
<reference evidence="4 5" key="1">
    <citation type="submission" date="2020-06" db="EMBL/GenBank/DDBJ databases">
        <authorList>
            <person name="Li R."/>
            <person name="Bekaert M."/>
        </authorList>
    </citation>
    <scope>NUCLEOTIDE SEQUENCE [LARGE SCALE GENOMIC DNA]</scope>
    <source>
        <strain evidence="4">Wild</strain>
        <strain evidence="5">wild</strain>
    </source>
</reference>
<gene>
    <name evidence="4" type="ORF">MCOR_17684</name>
</gene>
<name>A0A6J8BD17_MYTCO</name>
<evidence type="ECO:0000256" key="2">
    <source>
        <dbReference type="ARBA" id="ARBA00023043"/>
    </source>
</evidence>
<evidence type="ECO:0000313" key="4">
    <source>
        <dbReference type="EMBL" id="CAC5381818.1"/>
    </source>
</evidence>
<dbReference type="PANTHER" id="PTHR24198:SF165">
    <property type="entry name" value="ANKYRIN REPEAT-CONTAINING PROTEIN-RELATED"/>
    <property type="match status" value="1"/>
</dbReference>
<keyword evidence="2" id="KW-0040">ANK repeat</keyword>
<dbReference type="Proteomes" id="UP000507470">
    <property type="component" value="Unassembled WGS sequence"/>
</dbReference>
<evidence type="ECO:0000256" key="1">
    <source>
        <dbReference type="ARBA" id="ARBA00022737"/>
    </source>
</evidence>
<dbReference type="SUPFAM" id="SSF48403">
    <property type="entry name" value="Ankyrin repeat"/>
    <property type="match status" value="2"/>
</dbReference>
<evidence type="ECO:0008006" key="6">
    <source>
        <dbReference type="Google" id="ProtNLM"/>
    </source>
</evidence>
<proteinExistence type="predicted"/>
<keyword evidence="1" id="KW-0677">Repeat</keyword>
<dbReference type="PANTHER" id="PTHR24198">
    <property type="entry name" value="ANKYRIN REPEAT AND PROTEIN KINASE DOMAIN-CONTAINING PROTEIN"/>
    <property type="match status" value="1"/>
</dbReference>
<keyword evidence="5" id="KW-1185">Reference proteome</keyword>
<dbReference type="EMBL" id="CACVKT020003120">
    <property type="protein sequence ID" value="CAC5381818.1"/>
    <property type="molecule type" value="Genomic_DNA"/>
</dbReference>
<feature type="compositionally biased region" description="Low complexity" evidence="3">
    <location>
        <begin position="1"/>
        <end position="11"/>
    </location>
</feature>
<protein>
    <recommendedName>
        <fullName evidence="6">SOCS box domain-containing protein</fullName>
    </recommendedName>
</protein>
<dbReference type="EMBL" id="CACVKT020003120">
    <property type="protein sequence ID" value="CAC5381819.1"/>
    <property type="molecule type" value="Genomic_DNA"/>
</dbReference>